<dbReference type="GO" id="GO:0005739">
    <property type="term" value="C:mitochondrion"/>
    <property type="evidence" value="ECO:0007669"/>
    <property type="project" value="TreeGrafter"/>
</dbReference>
<comment type="caution">
    <text evidence="12">The sequence shown here is derived from an EMBL/GenBank/DDBJ whole genome shotgun (WGS) entry which is preliminary data.</text>
</comment>
<dbReference type="Pfam" id="PF03446">
    <property type="entry name" value="NAD_binding_2"/>
    <property type="match status" value="1"/>
</dbReference>
<dbReference type="PANTHER" id="PTHR22981:SF7">
    <property type="entry name" value="3-HYDROXYISOBUTYRATE DEHYDROGENASE, MITOCHONDRIAL"/>
    <property type="match status" value="1"/>
</dbReference>
<dbReference type="PANTHER" id="PTHR22981">
    <property type="entry name" value="3-HYDROXYISOBUTYRATE DEHYDROGENASE-RELATED"/>
    <property type="match status" value="1"/>
</dbReference>
<evidence type="ECO:0000256" key="2">
    <source>
        <dbReference type="ARBA" id="ARBA00006013"/>
    </source>
</evidence>
<dbReference type="InterPro" id="IPR008927">
    <property type="entry name" value="6-PGluconate_DH-like_C_sf"/>
</dbReference>
<protein>
    <recommendedName>
        <fullName evidence="3 9">3-hydroxyisobutyrate dehydrogenase</fullName>
        <shortName evidence="9">HIBADH</shortName>
        <ecNumber evidence="3 9">1.1.1.31</ecNumber>
    </recommendedName>
</protein>
<dbReference type="GO" id="GO:0006574">
    <property type="term" value="P:L-valine catabolic process"/>
    <property type="evidence" value="ECO:0007669"/>
    <property type="project" value="TreeGrafter"/>
</dbReference>
<dbReference type="SUPFAM" id="SSF48179">
    <property type="entry name" value="6-phosphogluconate dehydrogenase C-terminal domain-like"/>
    <property type="match status" value="1"/>
</dbReference>
<dbReference type="OrthoDB" id="435038at2759"/>
<dbReference type="InterPro" id="IPR029154">
    <property type="entry name" value="HIBADH-like_NADP-bd"/>
</dbReference>
<name>A0A8T0DD18_9TREM</name>
<dbReference type="Proteomes" id="UP000699462">
    <property type="component" value="Unassembled WGS sequence"/>
</dbReference>
<dbReference type="Pfam" id="PF14833">
    <property type="entry name" value="NAD_binding_11"/>
    <property type="match status" value="1"/>
</dbReference>
<dbReference type="NCBIfam" id="TIGR01692">
    <property type="entry name" value="HIBADH"/>
    <property type="match status" value="1"/>
</dbReference>
<dbReference type="Gene3D" id="1.10.1040.10">
    <property type="entry name" value="N-(1-d-carboxylethyl)-l-norvaline Dehydrogenase, domain 2"/>
    <property type="match status" value="1"/>
</dbReference>
<dbReference type="Gene3D" id="3.40.50.720">
    <property type="entry name" value="NAD(P)-binding Rossmann-like Domain"/>
    <property type="match status" value="1"/>
</dbReference>
<reference evidence="12 13" key="1">
    <citation type="submission" date="2019-07" db="EMBL/GenBank/DDBJ databases">
        <title>Annotation for the trematode Paragonimus westermani.</title>
        <authorList>
            <person name="Choi Y.-J."/>
        </authorList>
    </citation>
    <scope>NUCLEOTIDE SEQUENCE [LARGE SCALE GENOMIC DNA]</scope>
    <source>
        <strain evidence="12">180907_Pwestermani</strain>
    </source>
</reference>
<evidence type="ECO:0000256" key="6">
    <source>
        <dbReference type="ARBA" id="ARBA00023027"/>
    </source>
</evidence>
<sequence length="338" mass="35732">MFSTGSALIQATYRQGSRIFLPGSRPKSTYNGVVGFVGLGNMGGHMATNLAQRGFDVRLFDKFPNRVDQVRKEAGDELSTRLIKVNSLKQLLDDDCLSAVITMLPSSSQVLEVYGTQSSDSGLIAMARKNTLFIDCTTGDPKIAEEVHAYAFSKRCAFVDAPVSGGVSAAQQATLTFMVGGSTETVSQATPLLQAMGKQVFHCGPVGTGLAAKICNNMLLAVSMIAVSEVMCLGGHLGLDPLVLSKIINSSSGRCWSSEVYNPVPGVLPNVPSSKGYVGGFGVALMTKDLGLAQQASTMTGCPTPLGSAAHQLYRILCQSGYAQKDFSSIYQFLSKSL</sequence>
<comment type="similarity">
    <text evidence="2">Belongs to the HIBADH-related family. 3-hydroxyisobutyrate dehydrogenase subfamily.</text>
</comment>
<feature type="active site" evidence="8">
    <location>
        <position position="213"/>
    </location>
</feature>
<evidence type="ECO:0000259" key="10">
    <source>
        <dbReference type="Pfam" id="PF03446"/>
    </source>
</evidence>
<evidence type="ECO:0000313" key="13">
    <source>
        <dbReference type="Proteomes" id="UP000699462"/>
    </source>
</evidence>
<evidence type="ECO:0000256" key="4">
    <source>
        <dbReference type="ARBA" id="ARBA00022456"/>
    </source>
</evidence>
<keyword evidence="13" id="KW-1185">Reference proteome</keyword>
<dbReference type="InterPro" id="IPR011548">
    <property type="entry name" value="HIBADH"/>
</dbReference>
<dbReference type="InterPro" id="IPR036291">
    <property type="entry name" value="NAD(P)-bd_dom_sf"/>
</dbReference>
<dbReference type="EC" id="1.1.1.31" evidence="3 9"/>
<keyword evidence="6 9" id="KW-0520">NAD</keyword>
<dbReference type="EMBL" id="JTDF01006250">
    <property type="protein sequence ID" value="KAF8565719.1"/>
    <property type="molecule type" value="Genomic_DNA"/>
</dbReference>
<dbReference type="SUPFAM" id="SSF51735">
    <property type="entry name" value="NAD(P)-binding Rossmann-fold domains"/>
    <property type="match status" value="1"/>
</dbReference>
<keyword evidence="5 9" id="KW-0560">Oxidoreductase</keyword>
<feature type="domain" description="6-phosphogluconate dehydrogenase NADP-binding" evidence="10">
    <location>
        <begin position="34"/>
        <end position="204"/>
    </location>
</feature>
<dbReference type="InterPro" id="IPR015815">
    <property type="entry name" value="HIBADH-related"/>
</dbReference>
<comment type="pathway">
    <text evidence="1 9">Amino-acid degradation; L-valine degradation.</text>
</comment>
<organism evidence="12 13">
    <name type="scientific">Paragonimus westermani</name>
    <dbReference type="NCBI Taxonomy" id="34504"/>
    <lineage>
        <taxon>Eukaryota</taxon>
        <taxon>Metazoa</taxon>
        <taxon>Spiralia</taxon>
        <taxon>Lophotrochozoa</taxon>
        <taxon>Platyhelminthes</taxon>
        <taxon>Trematoda</taxon>
        <taxon>Digenea</taxon>
        <taxon>Plagiorchiida</taxon>
        <taxon>Troglotremata</taxon>
        <taxon>Troglotrematidae</taxon>
        <taxon>Paragonimus</taxon>
    </lineage>
</organism>
<evidence type="ECO:0000313" key="12">
    <source>
        <dbReference type="EMBL" id="KAF8565719.1"/>
    </source>
</evidence>
<accession>A0A8T0DD18</accession>
<evidence type="ECO:0000256" key="8">
    <source>
        <dbReference type="PIRSR" id="PIRSR000103-1"/>
    </source>
</evidence>
<evidence type="ECO:0000259" key="11">
    <source>
        <dbReference type="Pfam" id="PF14833"/>
    </source>
</evidence>
<dbReference type="PROSITE" id="PS00895">
    <property type="entry name" value="3_HYDROXYISOBUT_DH"/>
    <property type="match status" value="1"/>
</dbReference>
<evidence type="ECO:0000256" key="5">
    <source>
        <dbReference type="ARBA" id="ARBA00023002"/>
    </source>
</evidence>
<dbReference type="InterPro" id="IPR013328">
    <property type="entry name" value="6PGD_dom2"/>
</dbReference>
<proteinExistence type="inferred from homology"/>
<dbReference type="FunFam" id="1.10.1040.10:FF:000006">
    <property type="entry name" value="3-hydroxyisobutyrate dehydrogenase"/>
    <property type="match status" value="1"/>
</dbReference>
<dbReference type="AlphaFoldDB" id="A0A8T0DD18"/>
<keyword evidence="4 9" id="KW-0101">Branched-chain amino acid catabolism</keyword>
<comment type="catalytic activity">
    <reaction evidence="7 9">
        <text>3-hydroxy-2-methylpropanoate + NAD(+) = 2-methyl-3-oxopropanoate + NADH + H(+)</text>
        <dbReference type="Rhea" id="RHEA:17681"/>
        <dbReference type="ChEBI" id="CHEBI:11805"/>
        <dbReference type="ChEBI" id="CHEBI:15378"/>
        <dbReference type="ChEBI" id="CHEBI:57540"/>
        <dbReference type="ChEBI" id="CHEBI:57700"/>
        <dbReference type="ChEBI" id="CHEBI:57945"/>
        <dbReference type="EC" id="1.1.1.31"/>
    </reaction>
</comment>
<feature type="domain" description="3-hydroxyisobutyrate dehydrogenase-like NAD-binding" evidence="11">
    <location>
        <begin position="207"/>
        <end position="333"/>
    </location>
</feature>
<dbReference type="GO" id="GO:0050661">
    <property type="term" value="F:NADP binding"/>
    <property type="evidence" value="ECO:0007669"/>
    <property type="project" value="InterPro"/>
</dbReference>
<gene>
    <name evidence="12" type="ORF">P879_09173</name>
</gene>
<evidence type="ECO:0000256" key="7">
    <source>
        <dbReference type="ARBA" id="ARBA00049197"/>
    </source>
</evidence>
<dbReference type="GO" id="GO:0051287">
    <property type="term" value="F:NAD binding"/>
    <property type="evidence" value="ECO:0007669"/>
    <property type="project" value="InterPro"/>
</dbReference>
<dbReference type="GO" id="GO:0008442">
    <property type="term" value="F:3-hydroxyisobutyrate dehydrogenase activity"/>
    <property type="evidence" value="ECO:0007669"/>
    <property type="project" value="UniProtKB-EC"/>
</dbReference>
<dbReference type="InterPro" id="IPR002204">
    <property type="entry name" value="3-OH-isobutyrate_DH-rel_CS"/>
</dbReference>
<evidence type="ECO:0000256" key="1">
    <source>
        <dbReference type="ARBA" id="ARBA00005109"/>
    </source>
</evidence>
<dbReference type="PIRSF" id="PIRSF000103">
    <property type="entry name" value="HIBADH"/>
    <property type="match status" value="1"/>
</dbReference>
<evidence type="ECO:0000256" key="3">
    <source>
        <dbReference type="ARBA" id="ARBA00012991"/>
    </source>
</evidence>
<evidence type="ECO:0000256" key="9">
    <source>
        <dbReference type="RuleBase" id="RU910714"/>
    </source>
</evidence>
<dbReference type="InterPro" id="IPR006115">
    <property type="entry name" value="6PGDH_NADP-bd"/>
</dbReference>